<evidence type="ECO:0000256" key="4">
    <source>
        <dbReference type="ARBA" id="ARBA00022676"/>
    </source>
</evidence>
<dbReference type="InterPro" id="IPR035994">
    <property type="entry name" value="Nucleoside_phosphorylase_sf"/>
</dbReference>
<evidence type="ECO:0000256" key="7">
    <source>
        <dbReference type="ARBA" id="ARBA00023929"/>
    </source>
</evidence>
<dbReference type="InterPro" id="IPR000845">
    <property type="entry name" value="Nucleoside_phosphorylase_d"/>
</dbReference>
<keyword evidence="11" id="KW-0175">Coiled coil</keyword>
<comment type="catalytic activity">
    <reaction evidence="8">
        <text>2'-deoxyinosine + phosphate = 2-deoxy-alpha-D-ribose 1-phosphate + hypoxanthine</text>
        <dbReference type="Rhea" id="RHEA:27750"/>
        <dbReference type="ChEBI" id="CHEBI:17368"/>
        <dbReference type="ChEBI" id="CHEBI:28997"/>
        <dbReference type="ChEBI" id="CHEBI:43474"/>
        <dbReference type="ChEBI" id="CHEBI:57259"/>
        <dbReference type="EC" id="2.4.2.1"/>
    </reaction>
</comment>
<dbReference type="GO" id="GO:0005737">
    <property type="term" value="C:cytoplasm"/>
    <property type="evidence" value="ECO:0007669"/>
    <property type="project" value="TreeGrafter"/>
</dbReference>
<dbReference type="Gene3D" id="3.40.50.1580">
    <property type="entry name" value="Nucleoside phosphorylase domain"/>
    <property type="match status" value="1"/>
</dbReference>
<comment type="catalytic activity">
    <reaction evidence="9">
        <text>guanosine + phosphate = alpha-D-ribose 1-phosphate + guanine</text>
        <dbReference type="Rhea" id="RHEA:13233"/>
        <dbReference type="ChEBI" id="CHEBI:16235"/>
        <dbReference type="ChEBI" id="CHEBI:16750"/>
        <dbReference type="ChEBI" id="CHEBI:43474"/>
        <dbReference type="ChEBI" id="CHEBI:57720"/>
        <dbReference type="EC" id="2.4.2.1"/>
    </reaction>
</comment>
<reference evidence="13" key="1">
    <citation type="journal article" date="2020" name="Ecol. Evol.">
        <title>Genome structure and content of the rice root-knot nematode (Meloidogyne graminicola).</title>
        <authorList>
            <person name="Phan N.T."/>
            <person name="Danchin E.G.J."/>
            <person name="Klopp C."/>
            <person name="Perfus-Barbeoch L."/>
            <person name="Kozlowski D.K."/>
            <person name="Koutsovoulos G.D."/>
            <person name="Lopez-Roques C."/>
            <person name="Bouchez O."/>
            <person name="Zahm M."/>
            <person name="Besnard G."/>
            <person name="Bellafiore S."/>
        </authorList>
    </citation>
    <scope>NUCLEOTIDE SEQUENCE</scope>
    <source>
        <strain evidence="13">VN-18</strain>
    </source>
</reference>
<keyword evidence="14" id="KW-1185">Reference proteome</keyword>
<protein>
    <recommendedName>
        <fullName evidence="3">purine-nucleoside phosphorylase</fullName>
        <ecNumber evidence="3">2.4.2.1</ecNumber>
    </recommendedName>
    <alternativeName>
        <fullName evidence="10">Inosine-guanosine phosphorylase</fullName>
    </alternativeName>
</protein>
<comment type="similarity">
    <text evidence="2">Belongs to the PNP/MTAP phosphorylase family.</text>
</comment>
<feature type="domain" description="Nucleoside phosphorylase" evidence="12">
    <location>
        <begin position="206"/>
        <end position="396"/>
    </location>
</feature>
<keyword evidence="5" id="KW-0808">Transferase</keyword>
<name>A0A8S9ZZ86_9BILA</name>
<evidence type="ECO:0000256" key="11">
    <source>
        <dbReference type="SAM" id="Coils"/>
    </source>
</evidence>
<dbReference type="NCBIfam" id="TIGR01697">
    <property type="entry name" value="PNPH-PUNA-XAPA"/>
    <property type="match status" value="1"/>
</dbReference>
<dbReference type="SUPFAM" id="SSF53167">
    <property type="entry name" value="Purine and uridine phosphorylases"/>
    <property type="match status" value="1"/>
</dbReference>
<comment type="caution">
    <text evidence="13">The sequence shown here is derived from an EMBL/GenBank/DDBJ whole genome shotgun (WGS) entry which is preliminary data.</text>
</comment>
<dbReference type="Pfam" id="PF01048">
    <property type="entry name" value="PNP_UDP_1"/>
    <property type="match status" value="1"/>
</dbReference>
<dbReference type="PANTHER" id="PTHR11904">
    <property type="entry name" value="METHYLTHIOADENOSINE/PURINE NUCLEOSIDE PHOSPHORYLASE"/>
    <property type="match status" value="1"/>
</dbReference>
<dbReference type="PANTHER" id="PTHR11904:SF9">
    <property type="entry name" value="PURINE NUCLEOSIDE PHOSPHORYLASE-RELATED"/>
    <property type="match status" value="1"/>
</dbReference>
<evidence type="ECO:0000256" key="10">
    <source>
        <dbReference type="ARBA" id="ARBA00031036"/>
    </source>
</evidence>
<dbReference type="Proteomes" id="UP000605970">
    <property type="component" value="Unassembled WGS sequence"/>
</dbReference>
<organism evidence="13 14">
    <name type="scientific">Meloidogyne graminicola</name>
    <dbReference type="NCBI Taxonomy" id="189291"/>
    <lineage>
        <taxon>Eukaryota</taxon>
        <taxon>Metazoa</taxon>
        <taxon>Ecdysozoa</taxon>
        <taxon>Nematoda</taxon>
        <taxon>Chromadorea</taxon>
        <taxon>Rhabditida</taxon>
        <taxon>Tylenchina</taxon>
        <taxon>Tylenchomorpha</taxon>
        <taxon>Tylenchoidea</taxon>
        <taxon>Meloidogynidae</taxon>
        <taxon>Meloidogyninae</taxon>
        <taxon>Meloidogyne</taxon>
    </lineage>
</organism>
<dbReference type="AlphaFoldDB" id="A0A8S9ZZ86"/>
<dbReference type="NCBIfam" id="NF006054">
    <property type="entry name" value="PRK08202.1"/>
    <property type="match status" value="1"/>
</dbReference>
<dbReference type="EMBL" id="JABEBT010000014">
    <property type="protein sequence ID" value="KAF7638203.1"/>
    <property type="molecule type" value="Genomic_DNA"/>
</dbReference>
<comment type="catalytic activity">
    <reaction evidence="7">
        <text>2'-deoxyguanosine + phosphate = 2-deoxy-alpha-D-ribose 1-phosphate + guanine</text>
        <dbReference type="Rhea" id="RHEA:27738"/>
        <dbReference type="ChEBI" id="CHEBI:16235"/>
        <dbReference type="ChEBI" id="CHEBI:17172"/>
        <dbReference type="ChEBI" id="CHEBI:43474"/>
        <dbReference type="ChEBI" id="CHEBI:57259"/>
        <dbReference type="EC" id="2.4.2.1"/>
    </reaction>
</comment>
<proteinExistence type="inferred from homology"/>
<evidence type="ECO:0000259" key="12">
    <source>
        <dbReference type="Pfam" id="PF01048"/>
    </source>
</evidence>
<keyword evidence="4" id="KW-0328">Glycosyltransferase</keyword>
<evidence type="ECO:0000256" key="1">
    <source>
        <dbReference type="ARBA" id="ARBA00005058"/>
    </source>
</evidence>
<evidence type="ECO:0000256" key="2">
    <source>
        <dbReference type="ARBA" id="ARBA00006751"/>
    </source>
</evidence>
<dbReference type="CDD" id="cd09009">
    <property type="entry name" value="PNP-EcPNPII_like"/>
    <property type="match status" value="1"/>
</dbReference>
<sequence length="399" mass="44269">MSIYFLFLIIKFIFILLFSFLSSEELLQSKLGIIQNDYFNEGQQQLFRQQPLNYGNNFGFNGDTVNFDFLCKCQAKSSLTRTSTPSNGDSNTSTQQQVQQLQEQVKKLQEQINKSQQGKSSFEQFGYLIIIYGRGGEILSNNNNNNFIPHQIISPPNRIINPLSITGNGQFIPMGGSFSPRKYNDLVWLSKEIILMSGIKNISPQIGIICGSGLNDIANKLEQPIILPFNKLPGFPLPSVIGHKGNVIFGWLGGKCCVCLQGRFHPYEHNMDMALCTMPVRLMALMGIKTLIASNAAGGINPNLNIGDLMLIKDHIFMPGLVGFSPLVGLKDPRFGNRFISMQNAYDQKLRKKALILAEKLNISVKEGVYLMNAGPHYETVSECSLAAKLGGDALGIIY</sequence>
<dbReference type="InterPro" id="IPR011268">
    <property type="entry name" value="Purine_phosphorylase"/>
</dbReference>
<evidence type="ECO:0000313" key="13">
    <source>
        <dbReference type="EMBL" id="KAF7638203.1"/>
    </source>
</evidence>
<accession>A0A8S9ZZ86</accession>
<comment type="catalytic activity">
    <reaction evidence="6">
        <text>inosine + phosphate = alpha-D-ribose 1-phosphate + hypoxanthine</text>
        <dbReference type="Rhea" id="RHEA:27646"/>
        <dbReference type="ChEBI" id="CHEBI:17368"/>
        <dbReference type="ChEBI" id="CHEBI:17596"/>
        <dbReference type="ChEBI" id="CHEBI:43474"/>
        <dbReference type="ChEBI" id="CHEBI:57720"/>
        <dbReference type="EC" id="2.4.2.1"/>
    </reaction>
</comment>
<dbReference type="OrthoDB" id="10261782at2759"/>
<evidence type="ECO:0000256" key="5">
    <source>
        <dbReference type="ARBA" id="ARBA00022679"/>
    </source>
</evidence>
<evidence type="ECO:0000313" key="14">
    <source>
        <dbReference type="Proteomes" id="UP000605970"/>
    </source>
</evidence>
<gene>
    <name evidence="13" type="ORF">Mgra_00002432</name>
</gene>
<evidence type="ECO:0000256" key="8">
    <source>
        <dbReference type="ARBA" id="ARBA00023950"/>
    </source>
</evidence>
<evidence type="ECO:0000256" key="9">
    <source>
        <dbReference type="ARBA" id="ARBA00023970"/>
    </source>
</evidence>
<feature type="coiled-coil region" evidence="11">
    <location>
        <begin position="91"/>
        <end position="118"/>
    </location>
</feature>
<dbReference type="EC" id="2.4.2.1" evidence="3"/>
<evidence type="ECO:0000256" key="6">
    <source>
        <dbReference type="ARBA" id="ARBA00023918"/>
    </source>
</evidence>
<comment type="pathway">
    <text evidence="1">Purine metabolism; purine nucleoside salvage.</text>
</comment>
<dbReference type="GO" id="GO:0009116">
    <property type="term" value="P:nucleoside metabolic process"/>
    <property type="evidence" value="ECO:0007669"/>
    <property type="project" value="InterPro"/>
</dbReference>
<evidence type="ECO:0000256" key="3">
    <source>
        <dbReference type="ARBA" id="ARBA00011886"/>
    </source>
</evidence>
<dbReference type="GO" id="GO:0004731">
    <property type="term" value="F:purine-nucleoside phosphorylase activity"/>
    <property type="evidence" value="ECO:0007669"/>
    <property type="project" value="UniProtKB-EC"/>
</dbReference>